<organism evidence="3 4">
    <name type="scientific">Geodia barretti</name>
    <name type="common">Barrett's horny sponge</name>
    <dbReference type="NCBI Taxonomy" id="519541"/>
    <lineage>
        <taxon>Eukaryota</taxon>
        <taxon>Metazoa</taxon>
        <taxon>Porifera</taxon>
        <taxon>Demospongiae</taxon>
        <taxon>Heteroscleromorpha</taxon>
        <taxon>Tetractinellida</taxon>
        <taxon>Astrophorina</taxon>
        <taxon>Geodiidae</taxon>
        <taxon>Geodia</taxon>
    </lineage>
</organism>
<keyword evidence="1" id="KW-0560">Oxidoreductase</keyword>
<protein>
    <submittedName>
        <fullName evidence="3">Probable flavin reductase</fullName>
    </submittedName>
</protein>
<gene>
    <name evidence="3" type="ORF">GBAR_LOCUS10301</name>
</gene>
<evidence type="ECO:0000313" key="4">
    <source>
        <dbReference type="Proteomes" id="UP001174909"/>
    </source>
</evidence>
<evidence type="ECO:0000256" key="1">
    <source>
        <dbReference type="ARBA" id="ARBA00023002"/>
    </source>
</evidence>
<dbReference type="SMART" id="SM00903">
    <property type="entry name" value="Flavin_Reduct"/>
    <property type="match status" value="1"/>
</dbReference>
<feature type="domain" description="Flavin reductase like" evidence="2">
    <location>
        <begin position="56"/>
        <end position="204"/>
    </location>
</feature>
<dbReference type="InterPro" id="IPR002563">
    <property type="entry name" value="Flavin_Rdtase-like_dom"/>
</dbReference>
<accession>A0AA35RSA9</accession>
<proteinExistence type="predicted"/>
<dbReference type="InterPro" id="IPR050268">
    <property type="entry name" value="NADH-dep_flavin_reductase"/>
</dbReference>
<dbReference type="EMBL" id="CASHTH010001567">
    <property type="protein sequence ID" value="CAI8016829.1"/>
    <property type="molecule type" value="Genomic_DNA"/>
</dbReference>
<dbReference type="AlphaFoldDB" id="A0AA35RSA9"/>
<evidence type="ECO:0000313" key="3">
    <source>
        <dbReference type="EMBL" id="CAI8016829.1"/>
    </source>
</evidence>
<dbReference type="InterPro" id="IPR012349">
    <property type="entry name" value="Split_barrel_FMN-bd"/>
</dbReference>
<dbReference type="GO" id="GO:0042602">
    <property type="term" value="F:riboflavin reductase (NADPH) activity"/>
    <property type="evidence" value="ECO:0007669"/>
    <property type="project" value="TreeGrafter"/>
</dbReference>
<comment type="caution">
    <text evidence="3">The sequence shown here is derived from an EMBL/GenBank/DDBJ whole genome shotgun (WGS) entry which is preliminary data.</text>
</comment>
<sequence length="337" mass="38269">MWRKVKLRMVLEGTEGLLRVCHGSRLTAAPSRSSSSSPELGPEQSEELVQHYLLAMRLVPSAVVVVTTGDGSLKRGVTCSSFTSVSLHPPIISFTMQLHSRMHRLLQSTQRFAANVLSEQQANYSVHFSRPFQDSSDVCQFDSIPHHSSGHLGVPILNDCSSVLQCSTHDMHTVGDHHVWYGKVLHASQNDTPPLLYYDRSYRSIGDETFIRAFETATLGYEEWTHEAHLRMAWNYLTLHGKDKATPIIRQGIRNYIDQNYGKVKNVYNETITMFFIHMVHTAIELTNSSCRTFEEFLEACPHLSDPQLLSHHYSLSRVHSSEARNDWLEPDLKPLP</sequence>
<reference evidence="3" key="1">
    <citation type="submission" date="2023-03" db="EMBL/GenBank/DDBJ databases">
        <authorList>
            <person name="Steffen K."/>
            <person name="Cardenas P."/>
        </authorList>
    </citation>
    <scope>NUCLEOTIDE SEQUENCE</scope>
</reference>
<dbReference type="Pfam" id="PF01613">
    <property type="entry name" value="Flavin_Reduct"/>
    <property type="match status" value="1"/>
</dbReference>
<name>A0AA35RSA9_GEOBA</name>
<dbReference type="PANTHER" id="PTHR30466:SF1">
    <property type="entry name" value="FMN REDUCTASE (NADH) RUTF"/>
    <property type="match status" value="1"/>
</dbReference>
<dbReference type="GO" id="GO:0010181">
    <property type="term" value="F:FMN binding"/>
    <property type="evidence" value="ECO:0007669"/>
    <property type="project" value="InterPro"/>
</dbReference>
<dbReference type="Gene3D" id="2.30.110.10">
    <property type="entry name" value="Electron Transport, Fmn-binding Protein, Chain A"/>
    <property type="match status" value="1"/>
</dbReference>
<dbReference type="PANTHER" id="PTHR30466">
    <property type="entry name" value="FLAVIN REDUCTASE"/>
    <property type="match status" value="1"/>
</dbReference>
<dbReference type="Proteomes" id="UP001174909">
    <property type="component" value="Unassembled WGS sequence"/>
</dbReference>
<dbReference type="SUPFAM" id="SSF50475">
    <property type="entry name" value="FMN-binding split barrel"/>
    <property type="match status" value="1"/>
</dbReference>
<keyword evidence="4" id="KW-1185">Reference proteome</keyword>
<evidence type="ECO:0000259" key="2">
    <source>
        <dbReference type="SMART" id="SM00903"/>
    </source>
</evidence>